<feature type="chain" id="PRO_5040329049" description="Secreted protein" evidence="1">
    <location>
        <begin position="26"/>
        <end position="109"/>
    </location>
</feature>
<name>A0A9Q1C0Y0_HOLLE</name>
<accession>A0A9Q1C0Y0</accession>
<keyword evidence="3" id="KW-1185">Reference proteome</keyword>
<gene>
    <name evidence="2" type="ORF">HOLleu_20001</name>
</gene>
<evidence type="ECO:0000313" key="2">
    <source>
        <dbReference type="EMBL" id="KAJ8036124.1"/>
    </source>
</evidence>
<dbReference type="AlphaFoldDB" id="A0A9Q1C0Y0"/>
<evidence type="ECO:0008006" key="4">
    <source>
        <dbReference type="Google" id="ProtNLM"/>
    </source>
</evidence>
<evidence type="ECO:0000256" key="1">
    <source>
        <dbReference type="SAM" id="SignalP"/>
    </source>
</evidence>
<comment type="caution">
    <text evidence="2">The sequence shown here is derived from an EMBL/GenBank/DDBJ whole genome shotgun (WGS) entry which is preliminary data.</text>
</comment>
<proteinExistence type="predicted"/>
<protein>
    <recommendedName>
        <fullName evidence="4">Secreted protein</fullName>
    </recommendedName>
</protein>
<dbReference type="Proteomes" id="UP001152320">
    <property type="component" value="Chromosome 9"/>
</dbReference>
<feature type="signal peptide" evidence="1">
    <location>
        <begin position="1"/>
        <end position="25"/>
    </location>
</feature>
<dbReference type="EMBL" id="JAIZAY010000009">
    <property type="protein sequence ID" value="KAJ8036124.1"/>
    <property type="molecule type" value="Genomic_DNA"/>
</dbReference>
<sequence length="109" mass="12639">MGRCLSLCLLLLLLLAILPFPVVRAKKMRGCLKLGFRACGAPMGKRTANQDSGPPNDIRVGELWVAMHTICNYGTLFRIEKIKQRVFLIEQFRCYRRTFKVEYMRFSPR</sequence>
<keyword evidence="1" id="KW-0732">Signal</keyword>
<evidence type="ECO:0000313" key="3">
    <source>
        <dbReference type="Proteomes" id="UP001152320"/>
    </source>
</evidence>
<organism evidence="2 3">
    <name type="scientific">Holothuria leucospilota</name>
    <name type="common">Black long sea cucumber</name>
    <name type="synonym">Mertensiothuria leucospilota</name>
    <dbReference type="NCBI Taxonomy" id="206669"/>
    <lineage>
        <taxon>Eukaryota</taxon>
        <taxon>Metazoa</taxon>
        <taxon>Echinodermata</taxon>
        <taxon>Eleutherozoa</taxon>
        <taxon>Echinozoa</taxon>
        <taxon>Holothuroidea</taxon>
        <taxon>Aspidochirotacea</taxon>
        <taxon>Aspidochirotida</taxon>
        <taxon>Holothuriidae</taxon>
        <taxon>Holothuria</taxon>
    </lineage>
</organism>
<reference evidence="2" key="1">
    <citation type="submission" date="2021-10" db="EMBL/GenBank/DDBJ databases">
        <title>Tropical sea cucumber genome reveals ecological adaptation and Cuvierian tubules defense mechanism.</title>
        <authorList>
            <person name="Chen T."/>
        </authorList>
    </citation>
    <scope>NUCLEOTIDE SEQUENCE</scope>
    <source>
        <strain evidence="2">Nanhai2018</strain>
        <tissue evidence="2">Muscle</tissue>
    </source>
</reference>